<comment type="caution">
    <text evidence="2">The sequence shown here is derived from an EMBL/GenBank/DDBJ whole genome shotgun (WGS) entry which is preliminary data.</text>
</comment>
<name>A0A7W8K2T8_9DEIO</name>
<dbReference type="RefSeq" id="WP_184138553.1">
    <property type="nucleotide sequence ID" value="NZ_JACHFL010000052.1"/>
</dbReference>
<sequence length="176" mass="19937">MAKSYHSTDPYDRNRACVFISYKGADIDMARAAARALQDHEIDVWLDENDPLLTIASRTGNHAEVVSRIEEGISNSTHILVMISESTKESWWVSFEIGSARRKGAAVAYIPRNNVTSLPSYLQIATQIKADQSFVEWVKMHFTTFMTKSYSMDATRVSIPSIPIKERSPIPFYESR</sequence>
<reference evidence="2 3" key="1">
    <citation type="submission" date="2020-08" db="EMBL/GenBank/DDBJ databases">
        <title>Genomic Encyclopedia of Type Strains, Phase IV (KMG-IV): sequencing the most valuable type-strain genomes for metagenomic binning, comparative biology and taxonomic classification.</title>
        <authorList>
            <person name="Goeker M."/>
        </authorList>
    </citation>
    <scope>NUCLEOTIDE SEQUENCE [LARGE SCALE GENOMIC DNA]</scope>
    <source>
        <strain evidence="2 3">DSM 27939</strain>
    </source>
</reference>
<dbReference type="Pfam" id="PF13676">
    <property type="entry name" value="TIR_2"/>
    <property type="match status" value="1"/>
</dbReference>
<dbReference type="EMBL" id="JACHFL010000052">
    <property type="protein sequence ID" value="MBB5366491.1"/>
    <property type="molecule type" value="Genomic_DNA"/>
</dbReference>
<dbReference type="AlphaFoldDB" id="A0A7W8K2T8"/>
<keyword evidence="3" id="KW-1185">Reference proteome</keyword>
<organism evidence="2 3">
    <name type="scientific">Deinococcus humi</name>
    <dbReference type="NCBI Taxonomy" id="662880"/>
    <lineage>
        <taxon>Bacteria</taxon>
        <taxon>Thermotogati</taxon>
        <taxon>Deinococcota</taxon>
        <taxon>Deinococci</taxon>
        <taxon>Deinococcales</taxon>
        <taxon>Deinococcaceae</taxon>
        <taxon>Deinococcus</taxon>
    </lineage>
</organism>
<evidence type="ECO:0000259" key="1">
    <source>
        <dbReference type="Pfam" id="PF13676"/>
    </source>
</evidence>
<accession>A0A7W8K2T8</accession>
<dbReference type="SUPFAM" id="SSF52200">
    <property type="entry name" value="Toll/Interleukin receptor TIR domain"/>
    <property type="match status" value="1"/>
</dbReference>
<evidence type="ECO:0000313" key="3">
    <source>
        <dbReference type="Proteomes" id="UP000552709"/>
    </source>
</evidence>
<dbReference type="Gene3D" id="3.40.50.10140">
    <property type="entry name" value="Toll/interleukin-1 receptor homology (TIR) domain"/>
    <property type="match status" value="1"/>
</dbReference>
<dbReference type="Proteomes" id="UP000552709">
    <property type="component" value="Unassembled WGS sequence"/>
</dbReference>
<gene>
    <name evidence="2" type="ORF">HNQ08_005623</name>
</gene>
<evidence type="ECO:0000313" key="2">
    <source>
        <dbReference type="EMBL" id="MBB5366491.1"/>
    </source>
</evidence>
<dbReference type="InterPro" id="IPR000157">
    <property type="entry name" value="TIR_dom"/>
</dbReference>
<dbReference type="GO" id="GO:0007165">
    <property type="term" value="P:signal transduction"/>
    <property type="evidence" value="ECO:0007669"/>
    <property type="project" value="InterPro"/>
</dbReference>
<protein>
    <recommendedName>
        <fullName evidence="1">TIR domain-containing protein</fullName>
    </recommendedName>
</protein>
<proteinExistence type="predicted"/>
<dbReference type="InterPro" id="IPR035897">
    <property type="entry name" value="Toll_tir_struct_dom_sf"/>
</dbReference>
<feature type="domain" description="TIR" evidence="1">
    <location>
        <begin position="18"/>
        <end position="102"/>
    </location>
</feature>